<dbReference type="RefSeq" id="XP_030384895.1">
    <property type="nucleotide sequence ID" value="XM_030529035.1"/>
</dbReference>
<organism evidence="10 11">
    <name type="scientific">Drosophila lebanonensis</name>
    <name type="common">Fruit fly</name>
    <name type="synonym">Scaptodrosophila lebanonensis</name>
    <dbReference type="NCBI Taxonomy" id="7225"/>
    <lineage>
        <taxon>Eukaryota</taxon>
        <taxon>Metazoa</taxon>
        <taxon>Ecdysozoa</taxon>
        <taxon>Arthropoda</taxon>
        <taxon>Hexapoda</taxon>
        <taxon>Insecta</taxon>
        <taxon>Pterygota</taxon>
        <taxon>Neoptera</taxon>
        <taxon>Endopterygota</taxon>
        <taxon>Diptera</taxon>
        <taxon>Brachycera</taxon>
        <taxon>Muscomorpha</taxon>
        <taxon>Ephydroidea</taxon>
        <taxon>Drosophilidae</taxon>
        <taxon>Scaptodrosophila</taxon>
    </lineage>
</organism>
<evidence type="ECO:0000313" key="10">
    <source>
        <dbReference type="Proteomes" id="UP000504634"/>
    </source>
</evidence>
<evidence type="ECO:0000256" key="5">
    <source>
        <dbReference type="ARBA" id="ARBA00022781"/>
    </source>
</evidence>
<dbReference type="OrthoDB" id="437at2759"/>
<dbReference type="GO" id="GO:0031966">
    <property type="term" value="C:mitochondrial membrane"/>
    <property type="evidence" value="ECO:0007669"/>
    <property type="project" value="UniProtKB-SubCell"/>
</dbReference>
<dbReference type="InterPro" id="IPR006808">
    <property type="entry name" value="ATP_synth_F0_gsu_mt"/>
</dbReference>
<dbReference type="Pfam" id="PF04718">
    <property type="entry name" value="ATP-synt_G"/>
    <property type="match status" value="1"/>
</dbReference>
<dbReference type="Proteomes" id="UP000504634">
    <property type="component" value="Unplaced"/>
</dbReference>
<evidence type="ECO:0000256" key="1">
    <source>
        <dbReference type="ARBA" id="ARBA00004325"/>
    </source>
</evidence>
<keyword evidence="10" id="KW-1185">Reference proteome</keyword>
<reference evidence="11" key="1">
    <citation type="submission" date="2025-08" db="UniProtKB">
        <authorList>
            <consortium name="RefSeq"/>
        </authorList>
    </citation>
    <scope>IDENTIFICATION</scope>
    <source>
        <strain evidence="11">11010-0011.00</strain>
        <tissue evidence="11">Whole body</tissue>
    </source>
</reference>
<keyword evidence="5" id="KW-0375">Hydrogen ion transport</keyword>
<proteinExistence type="inferred from homology"/>
<comment type="similarity">
    <text evidence="2">Belongs to the ATPase g subunit family.</text>
</comment>
<evidence type="ECO:0000256" key="9">
    <source>
        <dbReference type="ARBA" id="ARBA00023310"/>
    </source>
</evidence>
<keyword evidence="8" id="KW-0472">Membrane</keyword>
<evidence type="ECO:0000256" key="2">
    <source>
        <dbReference type="ARBA" id="ARBA00005699"/>
    </source>
</evidence>
<evidence type="ECO:0000256" key="7">
    <source>
        <dbReference type="ARBA" id="ARBA00023128"/>
    </source>
</evidence>
<evidence type="ECO:0000313" key="11">
    <source>
        <dbReference type="RefSeq" id="XP_030384895.1"/>
    </source>
</evidence>
<dbReference type="GO" id="GO:0045259">
    <property type="term" value="C:proton-transporting ATP synthase complex"/>
    <property type="evidence" value="ECO:0007669"/>
    <property type="project" value="UniProtKB-KW"/>
</dbReference>
<sequence>MAGLATKATAYANKLSAQMRPHFDEFWKYAKVELAPPLPADFVKIRKTVEKSSKYAKDIKSQRNRFADITISQVWLNTLVTVEVVTWFFMGECIGKRHIVGYKV</sequence>
<dbReference type="GeneID" id="115632058"/>
<protein>
    <submittedName>
        <fullName evidence="11">ATP synthase subunit g, mitochondrial</fullName>
    </submittedName>
</protein>
<comment type="subcellular location">
    <subcellularLocation>
        <location evidence="1">Mitochondrion membrane</location>
    </subcellularLocation>
</comment>
<accession>A0A6J2UA64</accession>
<dbReference type="AlphaFoldDB" id="A0A6J2UA64"/>
<dbReference type="GO" id="GO:0015986">
    <property type="term" value="P:proton motive force-driven ATP synthesis"/>
    <property type="evidence" value="ECO:0007669"/>
    <property type="project" value="InterPro"/>
</dbReference>
<evidence type="ECO:0000256" key="3">
    <source>
        <dbReference type="ARBA" id="ARBA00022448"/>
    </source>
</evidence>
<name>A0A6J2UA64_DROLE</name>
<dbReference type="CTD" id="34054"/>
<keyword evidence="7" id="KW-0496">Mitochondrion</keyword>
<gene>
    <name evidence="11" type="primary">LOC115632058</name>
</gene>
<keyword evidence="6" id="KW-0406">Ion transport</keyword>
<evidence type="ECO:0000256" key="8">
    <source>
        <dbReference type="ARBA" id="ARBA00023136"/>
    </source>
</evidence>
<keyword evidence="9" id="KW-0066">ATP synthesis</keyword>
<keyword evidence="4" id="KW-0138">CF(0)</keyword>
<keyword evidence="3" id="KW-0813">Transport</keyword>
<dbReference type="GO" id="GO:0015078">
    <property type="term" value="F:proton transmembrane transporter activity"/>
    <property type="evidence" value="ECO:0007669"/>
    <property type="project" value="InterPro"/>
</dbReference>
<evidence type="ECO:0000256" key="4">
    <source>
        <dbReference type="ARBA" id="ARBA00022547"/>
    </source>
</evidence>
<dbReference type="PANTHER" id="PTHR12386">
    <property type="entry name" value="ATP SYNTHASE SUBUNIT"/>
    <property type="match status" value="1"/>
</dbReference>
<evidence type="ECO:0000256" key="6">
    <source>
        <dbReference type="ARBA" id="ARBA00023065"/>
    </source>
</evidence>